<dbReference type="OrthoDB" id="10428500at2759"/>
<dbReference type="Proteomes" id="UP000275846">
    <property type="component" value="Unassembled WGS sequence"/>
</dbReference>
<reference evidence="1 2" key="2">
    <citation type="submission" date="2018-11" db="EMBL/GenBank/DDBJ databases">
        <authorList>
            <consortium name="Pathogen Informatics"/>
        </authorList>
    </citation>
    <scope>NUCLEOTIDE SEQUENCE [LARGE SCALE GENOMIC DNA]</scope>
    <source>
        <strain evidence="1 2">NST_G2</strain>
    </source>
</reference>
<sequence>MRRNMDFFAATCHIGLRVNMEKMVVTHQPPPNTIYTAAHINVNGAQLKSVDTVTYLGSNLLRSTKVDDKIAHRISTASIAFGHM</sequence>
<gene>
    <name evidence="1" type="ORF">SSLN_LOCUS10154</name>
</gene>
<dbReference type="AlphaFoldDB" id="A0A183T106"/>
<dbReference type="WBParaSite" id="SSLN_0001054801-mRNA-1">
    <property type="protein sequence ID" value="SSLN_0001054801-mRNA-1"/>
    <property type="gene ID" value="SSLN_0001054801"/>
</dbReference>
<keyword evidence="2" id="KW-1185">Reference proteome</keyword>
<reference evidence="3" key="1">
    <citation type="submission" date="2016-06" db="UniProtKB">
        <authorList>
            <consortium name="WormBaseParasite"/>
        </authorList>
    </citation>
    <scope>IDENTIFICATION</scope>
</reference>
<organism evidence="3">
    <name type="scientific">Schistocephalus solidus</name>
    <name type="common">Tapeworm</name>
    <dbReference type="NCBI Taxonomy" id="70667"/>
    <lineage>
        <taxon>Eukaryota</taxon>
        <taxon>Metazoa</taxon>
        <taxon>Spiralia</taxon>
        <taxon>Lophotrochozoa</taxon>
        <taxon>Platyhelminthes</taxon>
        <taxon>Cestoda</taxon>
        <taxon>Eucestoda</taxon>
        <taxon>Diphyllobothriidea</taxon>
        <taxon>Diphyllobothriidae</taxon>
        <taxon>Schistocephalus</taxon>
    </lineage>
</organism>
<name>A0A183T106_SCHSO</name>
<dbReference type="EMBL" id="UYSU01035686">
    <property type="protein sequence ID" value="VDL96539.1"/>
    <property type="molecule type" value="Genomic_DNA"/>
</dbReference>
<accession>A0A183T106</accession>
<evidence type="ECO:0000313" key="1">
    <source>
        <dbReference type="EMBL" id="VDL96539.1"/>
    </source>
</evidence>
<proteinExistence type="predicted"/>
<protein>
    <submittedName>
        <fullName evidence="1 3">Uncharacterized protein</fullName>
    </submittedName>
</protein>
<evidence type="ECO:0000313" key="2">
    <source>
        <dbReference type="Proteomes" id="UP000275846"/>
    </source>
</evidence>
<evidence type="ECO:0000313" key="3">
    <source>
        <dbReference type="WBParaSite" id="SSLN_0001054801-mRNA-1"/>
    </source>
</evidence>